<feature type="region of interest" description="Disordered" evidence="1">
    <location>
        <begin position="54"/>
        <end position="74"/>
    </location>
</feature>
<dbReference type="Proteomes" id="UP001054889">
    <property type="component" value="Unassembled WGS sequence"/>
</dbReference>
<reference evidence="2" key="1">
    <citation type="journal article" date="2018" name="DNA Res.">
        <title>Multiple hybrid de novo genome assembly of finger millet, an orphan allotetraploid crop.</title>
        <authorList>
            <person name="Hatakeyama M."/>
            <person name="Aluri S."/>
            <person name="Balachadran M.T."/>
            <person name="Sivarajan S.R."/>
            <person name="Patrignani A."/>
            <person name="Gruter S."/>
            <person name="Poveda L."/>
            <person name="Shimizu-Inatsugi R."/>
            <person name="Baeten J."/>
            <person name="Francoijs K.J."/>
            <person name="Nataraja K.N."/>
            <person name="Reddy Y.A.N."/>
            <person name="Phadnis S."/>
            <person name="Ravikumar R.L."/>
            <person name="Schlapbach R."/>
            <person name="Sreeman S.M."/>
            <person name="Shimizu K.K."/>
        </authorList>
    </citation>
    <scope>NUCLEOTIDE SEQUENCE</scope>
</reference>
<dbReference type="EMBL" id="BQKI01000081">
    <property type="protein sequence ID" value="GJN29021.1"/>
    <property type="molecule type" value="Genomic_DNA"/>
</dbReference>
<accession>A0AAV5F2F6</accession>
<evidence type="ECO:0000313" key="2">
    <source>
        <dbReference type="EMBL" id="GJN29021.1"/>
    </source>
</evidence>
<evidence type="ECO:0000313" key="3">
    <source>
        <dbReference type="Proteomes" id="UP001054889"/>
    </source>
</evidence>
<gene>
    <name evidence="2" type="primary">gb17206</name>
    <name evidence="2" type="ORF">PR202_gb17206</name>
</gene>
<proteinExistence type="predicted"/>
<dbReference type="AlphaFoldDB" id="A0AAV5F2F6"/>
<name>A0AAV5F2F6_ELECO</name>
<sequence length="95" mass="10490">MNGLRRTRPLPPLPLRRLHGLHHLGGVGGRSRWGSAPSPPTIRWLDWVLPPRRGAAGRGGGEAQQFVRYSPPVDSGGTVGVEERRLGLQRVWQKC</sequence>
<protein>
    <submittedName>
        <fullName evidence="2">Uncharacterized protein</fullName>
    </submittedName>
</protein>
<reference evidence="2" key="2">
    <citation type="submission" date="2021-12" db="EMBL/GenBank/DDBJ databases">
        <title>Resequencing data analysis of finger millet.</title>
        <authorList>
            <person name="Hatakeyama M."/>
            <person name="Aluri S."/>
            <person name="Balachadran M.T."/>
            <person name="Sivarajan S.R."/>
            <person name="Poveda L."/>
            <person name="Shimizu-Inatsugi R."/>
            <person name="Schlapbach R."/>
            <person name="Sreeman S.M."/>
            <person name="Shimizu K.K."/>
        </authorList>
    </citation>
    <scope>NUCLEOTIDE SEQUENCE</scope>
</reference>
<evidence type="ECO:0000256" key="1">
    <source>
        <dbReference type="SAM" id="MobiDB-lite"/>
    </source>
</evidence>
<keyword evidence="3" id="KW-1185">Reference proteome</keyword>
<organism evidence="2 3">
    <name type="scientific">Eleusine coracana subsp. coracana</name>
    <dbReference type="NCBI Taxonomy" id="191504"/>
    <lineage>
        <taxon>Eukaryota</taxon>
        <taxon>Viridiplantae</taxon>
        <taxon>Streptophyta</taxon>
        <taxon>Embryophyta</taxon>
        <taxon>Tracheophyta</taxon>
        <taxon>Spermatophyta</taxon>
        <taxon>Magnoliopsida</taxon>
        <taxon>Liliopsida</taxon>
        <taxon>Poales</taxon>
        <taxon>Poaceae</taxon>
        <taxon>PACMAD clade</taxon>
        <taxon>Chloridoideae</taxon>
        <taxon>Cynodonteae</taxon>
        <taxon>Eleusininae</taxon>
        <taxon>Eleusine</taxon>
    </lineage>
</organism>
<comment type="caution">
    <text evidence="2">The sequence shown here is derived from an EMBL/GenBank/DDBJ whole genome shotgun (WGS) entry which is preliminary data.</text>
</comment>